<evidence type="ECO:0000256" key="4">
    <source>
        <dbReference type="ARBA" id="ARBA00023204"/>
    </source>
</evidence>
<dbReference type="EMBL" id="QRDP01000004">
    <property type="protein sequence ID" value="RED15846.1"/>
    <property type="molecule type" value="Genomic_DNA"/>
</dbReference>
<dbReference type="Gene3D" id="3.30.1370.100">
    <property type="entry name" value="MutL, C-terminal domain, regulatory subdomain"/>
    <property type="match status" value="1"/>
</dbReference>
<evidence type="ECO:0000256" key="5">
    <source>
        <dbReference type="HAMAP-Rule" id="MF_00149"/>
    </source>
</evidence>
<comment type="similarity">
    <text evidence="1 5">Belongs to the DNA mismatch repair MutL/HexB family.</text>
</comment>
<dbReference type="SUPFAM" id="SSF54211">
    <property type="entry name" value="Ribosomal protein S5 domain 2-like"/>
    <property type="match status" value="1"/>
</dbReference>
<dbReference type="GO" id="GO:0005524">
    <property type="term" value="F:ATP binding"/>
    <property type="evidence" value="ECO:0007669"/>
    <property type="project" value="InterPro"/>
</dbReference>
<dbReference type="InterPro" id="IPR037198">
    <property type="entry name" value="MutL_C_sf"/>
</dbReference>
<dbReference type="GO" id="GO:0006298">
    <property type="term" value="P:mismatch repair"/>
    <property type="evidence" value="ECO:0007669"/>
    <property type="project" value="UniProtKB-UniRule"/>
</dbReference>
<keyword evidence="10" id="KW-1185">Reference proteome</keyword>
<dbReference type="SUPFAM" id="SSF118116">
    <property type="entry name" value="DNA mismatch repair protein MutL"/>
    <property type="match status" value="1"/>
</dbReference>
<comment type="function">
    <text evidence="5">This protein is involved in the repair of mismatches in DNA. It is required for dam-dependent methyl-directed DNA mismatch repair. May act as a 'molecular matchmaker', a protein that promotes the formation of a stable complex between two or more DNA-binding proteins in an ATP-dependent manner without itself being part of a final effector complex.</text>
</comment>
<evidence type="ECO:0000256" key="3">
    <source>
        <dbReference type="ARBA" id="ARBA00022763"/>
    </source>
</evidence>
<comment type="caution">
    <text evidence="9">The sequence shown here is derived from an EMBL/GenBank/DDBJ whole genome shotgun (WGS) entry which is preliminary data.</text>
</comment>
<dbReference type="Proteomes" id="UP000256310">
    <property type="component" value="Unassembled WGS sequence"/>
</dbReference>
<dbReference type="Pfam" id="PF01119">
    <property type="entry name" value="DNA_mis_repair"/>
    <property type="match status" value="1"/>
</dbReference>
<evidence type="ECO:0000259" key="7">
    <source>
        <dbReference type="SMART" id="SM00853"/>
    </source>
</evidence>
<evidence type="ECO:0000256" key="2">
    <source>
        <dbReference type="ARBA" id="ARBA00021975"/>
    </source>
</evidence>
<dbReference type="InterPro" id="IPR038973">
    <property type="entry name" value="MutL/Mlh/Pms-like"/>
</dbReference>
<dbReference type="NCBIfam" id="TIGR00585">
    <property type="entry name" value="mutl"/>
    <property type="match status" value="1"/>
</dbReference>
<feature type="domain" description="MutL C-terminal dimerisation" evidence="7">
    <location>
        <begin position="429"/>
        <end position="572"/>
    </location>
</feature>
<dbReference type="SUPFAM" id="SSF55874">
    <property type="entry name" value="ATPase domain of HSP90 chaperone/DNA topoisomerase II/histidine kinase"/>
    <property type="match status" value="1"/>
</dbReference>
<dbReference type="Gene3D" id="3.30.230.10">
    <property type="match status" value="1"/>
</dbReference>
<feature type="compositionally biased region" description="Low complexity" evidence="6">
    <location>
        <begin position="369"/>
        <end position="380"/>
    </location>
</feature>
<feature type="domain" description="DNA mismatch repair protein S5" evidence="8">
    <location>
        <begin position="206"/>
        <end position="324"/>
    </location>
</feature>
<dbReference type="InterPro" id="IPR013507">
    <property type="entry name" value="DNA_mismatch_S5_2-like"/>
</dbReference>
<dbReference type="NCBIfam" id="NF000953">
    <property type="entry name" value="PRK00095.2-4"/>
    <property type="match status" value="1"/>
</dbReference>
<feature type="compositionally biased region" description="Polar residues" evidence="6">
    <location>
        <begin position="353"/>
        <end position="365"/>
    </location>
</feature>
<sequence>MPIRRLPEHLVNRIAAGEVVERPASALKELVENAVDAGATRITVRLSSGGIDRVEVIDDGCGMSAEEMALALERHATSKLPDDDIEGVETLGFRGEALPSIASVSRLTLESRVRGAEGWSRIVDNGDLEEEGPAALPPGTRVLVENLFAKVPARRKFLRTPRSEYAAAADTIRRLAMARSDIGFTLEHDGRRNIAVQPGETRPERVAALTDRQLIENSVAVDYDRGTAKLEGVASLPTFNRGVADHQYLFVNGRPVKDRLLIGAVRGAYQDLLARDRHPVLALFLTVPAGEVDVNVHPAKTEVRFREPANIRGLIVGGLRHALDEAGFRSVQRPSAAALGNWQAEPVEGGVGQSSTAYPQGYSSEHPQPHQQGHPQGFQQRAAFFTPPPGSDQASVWDGAPEYQPAPEGKAEAAEAPVPDAATHPLGIARGQVSETYIVAEAEDGLVIVDQHAAHERLVLERMNRAVAEGGVASQGLLVPEVVDLDESACDALEERIGELAELGLELERFGPKAMLVRATPAMLGAGDTKGLVRDLADEIAAYDQHLSLKEKLDHVAATMACHGSVRAGRVLAVAEMNALLREMEVTPHSGQCNHGRPTWVKLGHGDIEKLFGRK</sequence>
<dbReference type="RefSeq" id="WP_116235317.1">
    <property type="nucleotide sequence ID" value="NZ_QRDP01000004.1"/>
</dbReference>
<dbReference type="FunFam" id="3.30.565.10:FF:000003">
    <property type="entry name" value="DNA mismatch repair endonuclease MutL"/>
    <property type="match status" value="1"/>
</dbReference>
<dbReference type="GO" id="GO:0032300">
    <property type="term" value="C:mismatch repair complex"/>
    <property type="evidence" value="ECO:0007669"/>
    <property type="project" value="InterPro"/>
</dbReference>
<dbReference type="PANTHER" id="PTHR10073">
    <property type="entry name" value="DNA MISMATCH REPAIR PROTEIN MLH, PMS, MUTL"/>
    <property type="match status" value="1"/>
</dbReference>
<evidence type="ECO:0000256" key="1">
    <source>
        <dbReference type="ARBA" id="ARBA00006082"/>
    </source>
</evidence>
<dbReference type="InterPro" id="IPR042121">
    <property type="entry name" value="MutL_C_regsub"/>
</dbReference>
<protein>
    <recommendedName>
        <fullName evidence="2 5">DNA mismatch repair protein MutL</fullName>
    </recommendedName>
</protein>
<accession>A0A3D9FFF5</accession>
<dbReference type="Pfam" id="PF13589">
    <property type="entry name" value="HATPase_c_3"/>
    <property type="match status" value="1"/>
</dbReference>
<dbReference type="AlphaFoldDB" id="A0A3D9FFF5"/>
<dbReference type="GO" id="GO:0016887">
    <property type="term" value="F:ATP hydrolysis activity"/>
    <property type="evidence" value="ECO:0007669"/>
    <property type="project" value="InterPro"/>
</dbReference>
<evidence type="ECO:0000256" key="6">
    <source>
        <dbReference type="SAM" id="MobiDB-lite"/>
    </source>
</evidence>
<name>A0A3D9FFF5_9SPHN</name>
<evidence type="ECO:0000313" key="9">
    <source>
        <dbReference type="EMBL" id="RED15846.1"/>
    </source>
</evidence>
<evidence type="ECO:0000259" key="8">
    <source>
        <dbReference type="SMART" id="SM01340"/>
    </source>
</evidence>
<dbReference type="InterPro" id="IPR020667">
    <property type="entry name" value="DNA_mismatch_repair_MutL"/>
</dbReference>
<dbReference type="CDD" id="cd16926">
    <property type="entry name" value="HATPase_MutL-MLH-PMS-like"/>
    <property type="match status" value="1"/>
</dbReference>
<evidence type="ECO:0000313" key="10">
    <source>
        <dbReference type="Proteomes" id="UP000256310"/>
    </source>
</evidence>
<proteinExistence type="inferred from homology"/>
<dbReference type="Gene3D" id="3.30.565.10">
    <property type="entry name" value="Histidine kinase-like ATPase, C-terminal domain"/>
    <property type="match status" value="1"/>
</dbReference>
<dbReference type="PANTHER" id="PTHR10073:SF12">
    <property type="entry name" value="DNA MISMATCH REPAIR PROTEIN MLH1"/>
    <property type="match status" value="1"/>
</dbReference>
<feature type="region of interest" description="Disordered" evidence="6">
    <location>
        <begin position="346"/>
        <end position="415"/>
    </location>
</feature>
<dbReference type="OrthoDB" id="9763467at2"/>
<dbReference type="HAMAP" id="MF_00149">
    <property type="entry name" value="DNA_mis_repair"/>
    <property type="match status" value="1"/>
</dbReference>
<keyword evidence="3 5" id="KW-0227">DNA damage</keyword>
<keyword evidence="4 5" id="KW-0234">DNA repair</keyword>
<dbReference type="InterPro" id="IPR014762">
    <property type="entry name" value="DNA_mismatch_repair_CS"/>
</dbReference>
<dbReference type="InterPro" id="IPR002099">
    <property type="entry name" value="MutL/Mlh/PMS"/>
</dbReference>
<dbReference type="InterPro" id="IPR042120">
    <property type="entry name" value="MutL_C_dimsub"/>
</dbReference>
<dbReference type="GO" id="GO:0030983">
    <property type="term" value="F:mismatched DNA binding"/>
    <property type="evidence" value="ECO:0007669"/>
    <property type="project" value="InterPro"/>
</dbReference>
<dbReference type="Gene3D" id="3.30.1540.20">
    <property type="entry name" value="MutL, C-terminal domain, dimerisation subdomain"/>
    <property type="match status" value="1"/>
</dbReference>
<dbReference type="CDD" id="cd00782">
    <property type="entry name" value="MutL_Trans"/>
    <property type="match status" value="1"/>
</dbReference>
<dbReference type="InterPro" id="IPR020568">
    <property type="entry name" value="Ribosomal_Su5_D2-typ_SF"/>
</dbReference>
<dbReference type="SMART" id="SM00853">
    <property type="entry name" value="MutL_C"/>
    <property type="match status" value="1"/>
</dbReference>
<dbReference type="InterPro" id="IPR036890">
    <property type="entry name" value="HATPase_C_sf"/>
</dbReference>
<dbReference type="InterPro" id="IPR014721">
    <property type="entry name" value="Ribsml_uS5_D2-typ_fold_subgr"/>
</dbReference>
<dbReference type="SMART" id="SM01340">
    <property type="entry name" value="DNA_mis_repair"/>
    <property type="match status" value="1"/>
</dbReference>
<dbReference type="InterPro" id="IPR014790">
    <property type="entry name" value="MutL_C"/>
</dbReference>
<organism evidence="9 10">
    <name type="scientific">Parasphingopyxis lamellibrachiae</name>
    <dbReference type="NCBI Taxonomy" id="680125"/>
    <lineage>
        <taxon>Bacteria</taxon>
        <taxon>Pseudomonadati</taxon>
        <taxon>Pseudomonadota</taxon>
        <taxon>Alphaproteobacteria</taxon>
        <taxon>Sphingomonadales</taxon>
        <taxon>Sphingomonadaceae</taxon>
        <taxon>Parasphingopyxis</taxon>
    </lineage>
</organism>
<reference evidence="9 10" key="1">
    <citation type="submission" date="2018-07" db="EMBL/GenBank/DDBJ databases">
        <title>Genomic Encyclopedia of Type Strains, Phase IV (KMG-IV): sequencing the most valuable type-strain genomes for metagenomic binning, comparative biology and taxonomic classification.</title>
        <authorList>
            <person name="Goeker M."/>
        </authorList>
    </citation>
    <scope>NUCLEOTIDE SEQUENCE [LARGE SCALE GENOMIC DNA]</scope>
    <source>
        <strain evidence="9 10">DSM 26725</strain>
    </source>
</reference>
<dbReference type="PROSITE" id="PS00058">
    <property type="entry name" value="DNA_MISMATCH_REPAIR_1"/>
    <property type="match status" value="1"/>
</dbReference>
<dbReference type="Pfam" id="PF08676">
    <property type="entry name" value="MutL_C"/>
    <property type="match status" value="1"/>
</dbReference>
<dbReference type="GO" id="GO:0140664">
    <property type="term" value="F:ATP-dependent DNA damage sensor activity"/>
    <property type="evidence" value="ECO:0007669"/>
    <property type="project" value="InterPro"/>
</dbReference>
<gene>
    <name evidence="5" type="primary">mutL</name>
    <name evidence="9" type="ORF">DFR46_0853</name>
</gene>